<dbReference type="Proteomes" id="UP000027920">
    <property type="component" value="Unassembled WGS sequence"/>
</dbReference>
<comment type="caution">
    <text evidence="4">The sequence shown here is derived from an EMBL/GenBank/DDBJ whole genome shotgun (WGS) entry which is preliminary data.</text>
</comment>
<dbReference type="Pfam" id="PF13561">
    <property type="entry name" value="adh_short_C2"/>
    <property type="match status" value="1"/>
</dbReference>
<keyword evidence="2" id="KW-0521">NADP</keyword>
<dbReference type="STRING" id="1182545.A0A072PS32"/>
<evidence type="ECO:0000256" key="2">
    <source>
        <dbReference type="ARBA" id="ARBA00022857"/>
    </source>
</evidence>
<dbReference type="Gene3D" id="3.40.50.720">
    <property type="entry name" value="NAD(P)-binding Rossmann-like Domain"/>
    <property type="match status" value="1"/>
</dbReference>
<keyword evidence="3" id="KW-0560">Oxidoreductase</keyword>
<organism evidence="4 5">
    <name type="scientific">Exophiala aquamarina CBS 119918</name>
    <dbReference type="NCBI Taxonomy" id="1182545"/>
    <lineage>
        <taxon>Eukaryota</taxon>
        <taxon>Fungi</taxon>
        <taxon>Dikarya</taxon>
        <taxon>Ascomycota</taxon>
        <taxon>Pezizomycotina</taxon>
        <taxon>Eurotiomycetes</taxon>
        <taxon>Chaetothyriomycetidae</taxon>
        <taxon>Chaetothyriales</taxon>
        <taxon>Herpotrichiellaceae</taxon>
        <taxon>Exophiala</taxon>
    </lineage>
</organism>
<name>A0A072PS32_9EURO</name>
<comment type="similarity">
    <text evidence="1">Belongs to the short-chain dehydrogenases/reductases (SDR) family.</text>
</comment>
<dbReference type="VEuPathDB" id="FungiDB:A1O9_00878"/>
<evidence type="ECO:0000313" key="4">
    <source>
        <dbReference type="EMBL" id="KEF62904.1"/>
    </source>
</evidence>
<evidence type="ECO:0000313" key="5">
    <source>
        <dbReference type="Proteomes" id="UP000027920"/>
    </source>
</evidence>
<dbReference type="FunFam" id="3.40.50.720:FF:000084">
    <property type="entry name" value="Short-chain dehydrogenase reductase"/>
    <property type="match status" value="1"/>
</dbReference>
<dbReference type="RefSeq" id="XP_013265494.1">
    <property type="nucleotide sequence ID" value="XM_013410040.1"/>
</dbReference>
<protein>
    <submittedName>
        <fullName evidence="4">3-oxoacyl-[acyl-carrier protein] reductase</fullName>
    </submittedName>
</protein>
<evidence type="ECO:0000256" key="1">
    <source>
        <dbReference type="ARBA" id="ARBA00006484"/>
    </source>
</evidence>
<dbReference type="PRINTS" id="PR00081">
    <property type="entry name" value="GDHRDH"/>
</dbReference>
<dbReference type="PRINTS" id="PR00080">
    <property type="entry name" value="SDRFAMILY"/>
</dbReference>
<sequence length="266" mass="28088">MAEQTRPNRLSLSGKVAVVSGSSMGIGAAIAKELHKRGADVVINYPFVADQDGANNIVKSLPQHARAIAVEADLSTLDGPQILVDKAVQAFGKIDILVNNAGVVLPSPVDEPDLTKVAHCWEKTMNLNGRGTMLLTRAVLPHLSRENSRIVNIGACMARNPLTFMSFYAGSKGMIESFTRAWARELPPKYACTVNAVAPGPVATEGLLSTSQPAQDALKPVLDTTPVGARLGKPEEIAWVVAMLCEDDASWVNGAIVPVSGGSTLL</sequence>
<keyword evidence="5" id="KW-1185">Reference proteome</keyword>
<evidence type="ECO:0000256" key="3">
    <source>
        <dbReference type="ARBA" id="ARBA00023002"/>
    </source>
</evidence>
<dbReference type="OrthoDB" id="47007at2759"/>
<accession>A0A072PS32</accession>
<dbReference type="InterPro" id="IPR036291">
    <property type="entry name" value="NAD(P)-bd_dom_sf"/>
</dbReference>
<dbReference type="SUPFAM" id="SSF51735">
    <property type="entry name" value="NAD(P)-binding Rossmann-fold domains"/>
    <property type="match status" value="1"/>
</dbReference>
<proteinExistence type="inferred from homology"/>
<dbReference type="GeneID" id="25275828"/>
<reference evidence="4 5" key="1">
    <citation type="submission" date="2013-03" db="EMBL/GenBank/DDBJ databases">
        <title>The Genome Sequence of Exophiala aquamarina CBS 119918.</title>
        <authorList>
            <consortium name="The Broad Institute Genomics Platform"/>
            <person name="Cuomo C."/>
            <person name="de Hoog S."/>
            <person name="Gorbushina A."/>
            <person name="Walker B."/>
            <person name="Young S.K."/>
            <person name="Zeng Q."/>
            <person name="Gargeya S."/>
            <person name="Fitzgerald M."/>
            <person name="Haas B."/>
            <person name="Abouelleil A."/>
            <person name="Allen A.W."/>
            <person name="Alvarado L."/>
            <person name="Arachchi H.M."/>
            <person name="Berlin A.M."/>
            <person name="Chapman S.B."/>
            <person name="Gainer-Dewar J."/>
            <person name="Goldberg J."/>
            <person name="Griggs A."/>
            <person name="Gujja S."/>
            <person name="Hansen M."/>
            <person name="Howarth C."/>
            <person name="Imamovic A."/>
            <person name="Ireland A."/>
            <person name="Larimer J."/>
            <person name="McCowan C."/>
            <person name="Murphy C."/>
            <person name="Pearson M."/>
            <person name="Poon T.W."/>
            <person name="Priest M."/>
            <person name="Roberts A."/>
            <person name="Saif S."/>
            <person name="Shea T."/>
            <person name="Sisk P."/>
            <person name="Sykes S."/>
            <person name="Wortman J."/>
            <person name="Nusbaum C."/>
            <person name="Birren B."/>
        </authorList>
    </citation>
    <scope>NUCLEOTIDE SEQUENCE [LARGE SCALE GENOMIC DNA]</scope>
    <source>
        <strain evidence="4 5">CBS 119918</strain>
    </source>
</reference>
<dbReference type="EMBL" id="AMGV01000001">
    <property type="protein sequence ID" value="KEF62904.1"/>
    <property type="molecule type" value="Genomic_DNA"/>
</dbReference>
<dbReference type="PANTHER" id="PTHR48107">
    <property type="entry name" value="NADPH-DEPENDENT ALDEHYDE REDUCTASE-LIKE PROTEIN, CHLOROPLASTIC-RELATED"/>
    <property type="match status" value="1"/>
</dbReference>
<gene>
    <name evidence="4" type="ORF">A1O9_00878</name>
</gene>
<dbReference type="PANTHER" id="PTHR48107:SF7">
    <property type="entry name" value="RE15974P"/>
    <property type="match status" value="1"/>
</dbReference>
<dbReference type="HOGENOM" id="CLU_010194_1_3_1"/>
<dbReference type="GO" id="GO:0016614">
    <property type="term" value="F:oxidoreductase activity, acting on CH-OH group of donors"/>
    <property type="evidence" value="ECO:0007669"/>
    <property type="project" value="UniProtKB-ARBA"/>
</dbReference>
<dbReference type="AlphaFoldDB" id="A0A072PS32"/>
<dbReference type="InterPro" id="IPR002347">
    <property type="entry name" value="SDR_fam"/>
</dbReference>